<dbReference type="AlphaFoldDB" id="K0S3A6"/>
<reference evidence="3 4" key="1">
    <citation type="journal article" date="2012" name="Genome Biol.">
        <title>Genome and low-iron response of an oceanic diatom adapted to chronic iron limitation.</title>
        <authorList>
            <person name="Lommer M."/>
            <person name="Specht M."/>
            <person name="Roy A.S."/>
            <person name="Kraemer L."/>
            <person name="Andreson R."/>
            <person name="Gutowska M.A."/>
            <person name="Wolf J."/>
            <person name="Bergner S.V."/>
            <person name="Schilhabel M.B."/>
            <person name="Klostermeier U.C."/>
            <person name="Beiko R.G."/>
            <person name="Rosenstiel P."/>
            <person name="Hippler M."/>
            <person name="Laroche J."/>
        </authorList>
    </citation>
    <scope>NUCLEOTIDE SEQUENCE [LARGE SCALE GENOMIC DNA]</scope>
    <source>
        <strain evidence="3 4">CCMP1005</strain>
    </source>
</reference>
<keyword evidence="2" id="KW-1133">Transmembrane helix</keyword>
<keyword evidence="2" id="KW-0812">Transmembrane</keyword>
<accession>K0S3A6</accession>
<feature type="non-terminal residue" evidence="3">
    <location>
        <position position="165"/>
    </location>
</feature>
<dbReference type="EMBL" id="AGNL01023148">
    <property type="protein sequence ID" value="EJK59309.1"/>
    <property type="molecule type" value="Genomic_DNA"/>
</dbReference>
<keyword evidence="4" id="KW-1185">Reference proteome</keyword>
<feature type="region of interest" description="Disordered" evidence="1">
    <location>
        <begin position="1"/>
        <end position="23"/>
    </location>
</feature>
<feature type="compositionally biased region" description="Gly residues" evidence="1">
    <location>
        <begin position="59"/>
        <end position="71"/>
    </location>
</feature>
<evidence type="ECO:0000256" key="2">
    <source>
        <dbReference type="SAM" id="Phobius"/>
    </source>
</evidence>
<feature type="compositionally biased region" description="Basic and acidic residues" evidence="1">
    <location>
        <begin position="130"/>
        <end position="144"/>
    </location>
</feature>
<keyword evidence="2" id="KW-0472">Membrane</keyword>
<dbReference type="Proteomes" id="UP000266841">
    <property type="component" value="Unassembled WGS sequence"/>
</dbReference>
<evidence type="ECO:0000256" key="1">
    <source>
        <dbReference type="SAM" id="MobiDB-lite"/>
    </source>
</evidence>
<name>K0S3A6_THAOC</name>
<proteinExistence type="predicted"/>
<feature type="region of interest" description="Disordered" evidence="1">
    <location>
        <begin position="124"/>
        <end position="165"/>
    </location>
</feature>
<evidence type="ECO:0000313" key="4">
    <source>
        <dbReference type="Proteomes" id="UP000266841"/>
    </source>
</evidence>
<sequence length="165" mass="17114">MRRDVPSDDGVGFANPFTPSDRRALDTFLEDGEGYERVENVDESDAGGAPADDGRPPGAVGGQAGAEGRGGTRPTATSSPAYSVPTGRRAKAVYLVIFLVLCLYLAGYYGMSRRAGEREHAAAAAADLGRPGDRGADLDADDRLGGYGGGRGDDEVGPSLVYDDD</sequence>
<feature type="transmembrane region" description="Helical" evidence="2">
    <location>
        <begin position="92"/>
        <end position="111"/>
    </location>
</feature>
<gene>
    <name evidence="3" type="ORF">THAOC_20488</name>
</gene>
<protein>
    <submittedName>
        <fullName evidence="3">Uncharacterized protein</fullName>
    </submittedName>
</protein>
<organism evidence="3 4">
    <name type="scientific">Thalassiosira oceanica</name>
    <name type="common">Marine diatom</name>
    <dbReference type="NCBI Taxonomy" id="159749"/>
    <lineage>
        <taxon>Eukaryota</taxon>
        <taxon>Sar</taxon>
        <taxon>Stramenopiles</taxon>
        <taxon>Ochrophyta</taxon>
        <taxon>Bacillariophyta</taxon>
        <taxon>Coscinodiscophyceae</taxon>
        <taxon>Thalassiosirophycidae</taxon>
        <taxon>Thalassiosirales</taxon>
        <taxon>Thalassiosiraceae</taxon>
        <taxon>Thalassiosira</taxon>
    </lineage>
</organism>
<feature type="region of interest" description="Disordered" evidence="1">
    <location>
        <begin position="35"/>
        <end position="84"/>
    </location>
</feature>
<evidence type="ECO:0000313" key="3">
    <source>
        <dbReference type="EMBL" id="EJK59309.1"/>
    </source>
</evidence>
<comment type="caution">
    <text evidence="3">The sequence shown here is derived from an EMBL/GenBank/DDBJ whole genome shotgun (WGS) entry which is preliminary data.</text>
</comment>